<gene>
    <name evidence="2" type="ORF">E1963_04820</name>
</gene>
<feature type="domain" description="NodB homology" evidence="1">
    <location>
        <begin position="39"/>
        <end position="222"/>
    </location>
</feature>
<comment type="caution">
    <text evidence="2">The sequence shown here is derived from an EMBL/GenBank/DDBJ whole genome shotgun (WGS) entry which is preliminary data.</text>
</comment>
<reference evidence="2 3" key="1">
    <citation type="journal article" date="2016" name="Nat. Microbiol.">
        <title>The Mouse Intestinal Bacterial Collection (miBC) provides host-specific insight into cultured diversity and functional potential of the gut microbiota.</title>
        <authorList>
            <person name="Lagkouvardos I."/>
            <person name="Pukall R."/>
            <person name="Abt B."/>
            <person name="Foesel B.U."/>
            <person name="Meier-Kolthoff J.P."/>
            <person name="Kumar N."/>
            <person name="Bresciani A."/>
            <person name="Martinez I."/>
            <person name="Just S."/>
            <person name="Ziegler C."/>
            <person name="Brugiroux S."/>
            <person name="Garzetti D."/>
            <person name="Wenning M."/>
            <person name="Bui T.P."/>
            <person name="Wang J."/>
            <person name="Hugenholtz F."/>
            <person name="Plugge C.M."/>
            <person name="Peterson D.A."/>
            <person name="Hornef M.W."/>
            <person name="Baines J.F."/>
            <person name="Smidt H."/>
            <person name="Walter J."/>
            <person name="Kristiansen K."/>
            <person name="Nielsen H.B."/>
            <person name="Haller D."/>
            <person name="Overmann J."/>
            <person name="Stecher B."/>
            <person name="Clavel T."/>
        </authorList>
    </citation>
    <scope>NUCLEOTIDE SEQUENCE [LARGE SCALE GENOMIC DNA]</scope>
    <source>
        <strain evidence="2 3">DSM 28560</strain>
    </source>
</reference>
<accession>A0A4R4FIP3</accession>
<evidence type="ECO:0000259" key="1">
    <source>
        <dbReference type="PROSITE" id="PS51677"/>
    </source>
</evidence>
<dbReference type="GO" id="GO:0005975">
    <property type="term" value="P:carbohydrate metabolic process"/>
    <property type="evidence" value="ECO:0007669"/>
    <property type="project" value="InterPro"/>
</dbReference>
<dbReference type="RefSeq" id="WP_132276118.1">
    <property type="nucleotide sequence ID" value="NZ_JAOBST010000005.1"/>
</dbReference>
<evidence type="ECO:0000313" key="3">
    <source>
        <dbReference type="Proteomes" id="UP000295710"/>
    </source>
</evidence>
<dbReference type="Proteomes" id="UP000295710">
    <property type="component" value="Unassembled WGS sequence"/>
</dbReference>
<dbReference type="PANTHER" id="PTHR10587">
    <property type="entry name" value="GLYCOSYL TRANSFERASE-RELATED"/>
    <property type="match status" value="1"/>
</dbReference>
<sequence>MMWILAAAALLIVLCYSVVPSFSLRYLQTSKRKKAGRGKVLYLTFDDGPGGKDTEALLDLLDEYGINASFFTVAGFAEQYPELIVRMRGEGHLIGIHSVHHDNALFRGNKFTYSDLAESMFTLKKLGCDVAYYRPPWGHLNLFTLGWIRRLNLRLLFWDVMAHDWSDKETPDTICTKLMHRVFPGAVICLHDGRGEAGAPARTVEALRMAIPMLLEKGYRFKRVDDDE</sequence>
<protein>
    <submittedName>
        <fullName evidence="2">Polysaccharide deacetylase family protein</fullName>
    </submittedName>
</protein>
<keyword evidence="3" id="KW-1185">Reference proteome</keyword>
<dbReference type="PANTHER" id="PTHR10587:SF137">
    <property type="entry name" value="4-DEOXY-4-FORMAMIDO-L-ARABINOSE-PHOSPHOUNDECAPRENOL DEFORMYLASE ARND-RELATED"/>
    <property type="match status" value="1"/>
</dbReference>
<dbReference type="AlphaFoldDB" id="A0A4R4FIP3"/>
<dbReference type="Gene3D" id="3.20.20.370">
    <property type="entry name" value="Glycoside hydrolase/deacetylase"/>
    <property type="match status" value="1"/>
</dbReference>
<dbReference type="GO" id="GO:0016810">
    <property type="term" value="F:hydrolase activity, acting on carbon-nitrogen (but not peptide) bonds"/>
    <property type="evidence" value="ECO:0007669"/>
    <property type="project" value="InterPro"/>
</dbReference>
<dbReference type="Pfam" id="PF01522">
    <property type="entry name" value="Polysacc_deac_1"/>
    <property type="match status" value="1"/>
</dbReference>
<organism evidence="2 3">
    <name type="scientific">Extibacter muris</name>
    <dbReference type="NCBI Taxonomy" id="1796622"/>
    <lineage>
        <taxon>Bacteria</taxon>
        <taxon>Bacillati</taxon>
        <taxon>Bacillota</taxon>
        <taxon>Clostridia</taxon>
        <taxon>Lachnospirales</taxon>
        <taxon>Lachnospiraceae</taxon>
        <taxon>Extibacter</taxon>
    </lineage>
</organism>
<dbReference type="InterPro" id="IPR011330">
    <property type="entry name" value="Glyco_hydro/deAcase_b/a-brl"/>
</dbReference>
<evidence type="ECO:0000313" key="2">
    <source>
        <dbReference type="EMBL" id="TDA22716.1"/>
    </source>
</evidence>
<dbReference type="InterPro" id="IPR050248">
    <property type="entry name" value="Polysacc_deacetylase_ArnD"/>
</dbReference>
<dbReference type="EMBL" id="SMMX01000003">
    <property type="protein sequence ID" value="TDA22716.1"/>
    <property type="molecule type" value="Genomic_DNA"/>
</dbReference>
<dbReference type="PROSITE" id="PS51677">
    <property type="entry name" value="NODB"/>
    <property type="match status" value="1"/>
</dbReference>
<proteinExistence type="predicted"/>
<name>A0A4R4FIP3_9FIRM</name>
<dbReference type="CDD" id="cd10959">
    <property type="entry name" value="CE4_NodB_like_3"/>
    <property type="match status" value="1"/>
</dbReference>
<dbReference type="SUPFAM" id="SSF88713">
    <property type="entry name" value="Glycoside hydrolase/deacetylase"/>
    <property type="match status" value="1"/>
</dbReference>
<dbReference type="InterPro" id="IPR002509">
    <property type="entry name" value="NODB_dom"/>
</dbReference>